<evidence type="ECO:0000256" key="4">
    <source>
        <dbReference type="ARBA" id="ARBA00022801"/>
    </source>
</evidence>
<sequence>MTAYEAIYFDLDRTLCEPTQDAATLLESTFDRVDIDPFCTPADLRAVVPSLPTAQTDREFYRNLFAEAASRADVDPTVSSSLAEQYLEEQDPTAVRFRPGAKAALEHAREFGPIGLITNGGRPTQTKKLEALDIADAFDVRVFTDPSAGIEPKPSTVPFERALSELDIAADAAIHVGDSLHADIAGANAMGIDSAWVDTRREGLDGAPHEPTYELPSLEAFETIV</sequence>
<dbReference type="NCBIfam" id="TIGR01549">
    <property type="entry name" value="HAD-SF-IA-v1"/>
    <property type="match status" value="1"/>
</dbReference>
<name>A0A1N7F7I4_9EURY</name>
<dbReference type="GO" id="GO:0044281">
    <property type="term" value="P:small molecule metabolic process"/>
    <property type="evidence" value="ECO:0007669"/>
    <property type="project" value="UniProtKB-ARBA"/>
</dbReference>
<dbReference type="Proteomes" id="UP000185936">
    <property type="component" value="Unassembled WGS sequence"/>
</dbReference>
<protein>
    <submittedName>
        <fullName evidence="6">Putative hydrolase of the HAD superfamily</fullName>
    </submittedName>
</protein>
<dbReference type="SFLD" id="SFLDG01129">
    <property type="entry name" value="C1.5:_HAD__Beta-PGM__Phosphata"/>
    <property type="match status" value="1"/>
</dbReference>
<dbReference type="RefSeq" id="WP_076608991.1">
    <property type="nucleotide sequence ID" value="NZ_FTNR01000006.1"/>
</dbReference>
<dbReference type="GO" id="GO:0016791">
    <property type="term" value="F:phosphatase activity"/>
    <property type="evidence" value="ECO:0007669"/>
    <property type="project" value="TreeGrafter"/>
</dbReference>
<evidence type="ECO:0000256" key="2">
    <source>
        <dbReference type="ARBA" id="ARBA00007958"/>
    </source>
</evidence>
<dbReference type="EMBL" id="FTNR01000006">
    <property type="protein sequence ID" value="SIR96222.1"/>
    <property type="molecule type" value="Genomic_DNA"/>
</dbReference>
<comment type="cofactor">
    <cofactor evidence="1">
        <name>Mg(2+)</name>
        <dbReference type="ChEBI" id="CHEBI:18420"/>
    </cofactor>
</comment>
<dbReference type="PANTHER" id="PTHR46470">
    <property type="entry name" value="N-ACYLNEURAMINATE-9-PHOSPHATASE"/>
    <property type="match status" value="1"/>
</dbReference>
<dbReference type="AlphaFoldDB" id="A0A1N7F7I4"/>
<keyword evidence="3" id="KW-0479">Metal-binding</keyword>
<dbReference type="GO" id="GO:0046872">
    <property type="term" value="F:metal ion binding"/>
    <property type="evidence" value="ECO:0007669"/>
    <property type="project" value="UniProtKB-KW"/>
</dbReference>
<dbReference type="InterPro" id="IPR041492">
    <property type="entry name" value="HAD_2"/>
</dbReference>
<dbReference type="InterPro" id="IPR051400">
    <property type="entry name" value="HAD-like_hydrolase"/>
</dbReference>
<comment type="similarity">
    <text evidence="2">Belongs to the HAD-like hydrolase superfamily.</text>
</comment>
<reference evidence="7" key="1">
    <citation type="submission" date="2017-01" db="EMBL/GenBank/DDBJ databases">
        <authorList>
            <person name="Varghese N."/>
            <person name="Submissions S."/>
        </authorList>
    </citation>
    <scope>NUCLEOTIDE SEQUENCE [LARGE SCALE GENOMIC DNA]</scope>
    <source>
        <strain evidence="7">type strain: HArc-</strain>
    </source>
</reference>
<organism evidence="6 7">
    <name type="scientific">Natronorubrum thiooxidans</name>
    <dbReference type="NCBI Taxonomy" id="308853"/>
    <lineage>
        <taxon>Archaea</taxon>
        <taxon>Methanobacteriati</taxon>
        <taxon>Methanobacteriota</taxon>
        <taxon>Stenosarchaea group</taxon>
        <taxon>Halobacteria</taxon>
        <taxon>Halobacteriales</taxon>
        <taxon>Natrialbaceae</taxon>
        <taxon>Natronorubrum</taxon>
    </lineage>
</organism>
<dbReference type="PANTHER" id="PTHR46470:SF2">
    <property type="entry name" value="GLYCERALDEHYDE 3-PHOSPHATE PHOSPHATASE"/>
    <property type="match status" value="1"/>
</dbReference>
<dbReference type="SFLD" id="SFLDS00003">
    <property type="entry name" value="Haloacid_Dehalogenase"/>
    <property type="match status" value="1"/>
</dbReference>
<evidence type="ECO:0000256" key="1">
    <source>
        <dbReference type="ARBA" id="ARBA00001946"/>
    </source>
</evidence>
<evidence type="ECO:0000313" key="6">
    <source>
        <dbReference type="EMBL" id="SIR96222.1"/>
    </source>
</evidence>
<dbReference type="Gene3D" id="1.20.120.710">
    <property type="entry name" value="Haloacid dehalogenase hydrolase-like domain"/>
    <property type="match status" value="1"/>
</dbReference>
<keyword evidence="5" id="KW-0460">Magnesium</keyword>
<accession>A0A1N7F7I4</accession>
<evidence type="ECO:0000313" key="7">
    <source>
        <dbReference type="Proteomes" id="UP000185936"/>
    </source>
</evidence>
<gene>
    <name evidence="6" type="ORF">SAMN05421752_10645</name>
</gene>
<dbReference type="InterPro" id="IPR006439">
    <property type="entry name" value="HAD-SF_hydro_IA"/>
</dbReference>
<dbReference type="Pfam" id="PF13419">
    <property type="entry name" value="HAD_2"/>
    <property type="match status" value="1"/>
</dbReference>
<dbReference type="SUPFAM" id="SSF56784">
    <property type="entry name" value="HAD-like"/>
    <property type="match status" value="1"/>
</dbReference>
<evidence type="ECO:0000256" key="3">
    <source>
        <dbReference type="ARBA" id="ARBA00022723"/>
    </source>
</evidence>
<evidence type="ECO:0000256" key="5">
    <source>
        <dbReference type="ARBA" id="ARBA00022842"/>
    </source>
</evidence>
<dbReference type="InterPro" id="IPR023214">
    <property type="entry name" value="HAD_sf"/>
</dbReference>
<dbReference type="STRING" id="308853.SAMN05421752_10645"/>
<dbReference type="Gene3D" id="3.40.50.1000">
    <property type="entry name" value="HAD superfamily/HAD-like"/>
    <property type="match status" value="1"/>
</dbReference>
<dbReference type="OrthoDB" id="27736at2157"/>
<keyword evidence="4 6" id="KW-0378">Hydrolase</keyword>
<proteinExistence type="inferred from homology"/>
<dbReference type="InterPro" id="IPR036412">
    <property type="entry name" value="HAD-like_sf"/>
</dbReference>
<keyword evidence="7" id="KW-1185">Reference proteome</keyword>